<dbReference type="CDD" id="cd07043">
    <property type="entry name" value="STAS_anti-anti-sigma_factors"/>
    <property type="match status" value="1"/>
</dbReference>
<evidence type="ECO:0000313" key="4">
    <source>
        <dbReference type="EMBL" id="QYC42378.1"/>
    </source>
</evidence>
<dbReference type="PANTHER" id="PTHR33495">
    <property type="entry name" value="ANTI-SIGMA FACTOR ANTAGONIST TM_1081-RELATED-RELATED"/>
    <property type="match status" value="1"/>
</dbReference>
<reference evidence="4 5" key="1">
    <citation type="journal article" date="2021" name="ACS Chem. Biol.">
        <title>Genomic-Led Discovery of a Novel Glycopeptide Antibiotic by Nonomuraea coxensis DSM 45129.</title>
        <authorList>
            <person name="Yushchuk O."/>
            <person name="Vior N.M."/>
            <person name="Andreo-Vidal A."/>
            <person name="Berini F."/>
            <person name="Ruckert C."/>
            <person name="Busche T."/>
            <person name="Binda E."/>
            <person name="Kalinowski J."/>
            <person name="Truman A.W."/>
            <person name="Marinelli F."/>
        </authorList>
    </citation>
    <scope>NUCLEOTIDE SEQUENCE [LARGE SCALE GENOMIC DNA]</scope>
    <source>
        <strain evidence="4 5">DSM 45129</strain>
    </source>
</reference>
<comment type="similarity">
    <text evidence="1 2">Belongs to the anti-sigma-factor antagonist family.</text>
</comment>
<sequence length="133" mass="13762">MRHTDADESGFSWFVTQQDGVAVLSATGDLDLASADEFQHGLSEAIAQAAPPLVVADMAAVEFCDSSGLNALIRASNAVEAAGGRLVLSGLRPRLSRLLLVTGLDRHFHTADDVATAAASLLTSSGQARTPCV</sequence>
<dbReference type="InterPro" id="IPR002645">
    <property type="entry name" value="STAS_dom"/>
</dbReference>
<feature type="domain" description="STAS" evidence="3">
    <location>
        <begin position="11"/>
        <end position="121"/>
    </location>
</feature>
<evidence type="ECO:0000256" key="1">
    <source>
        <dbReference type="ARBA" id="ARBA00009013"/>
    </source>
</evidence>
<dbReference type="InterPro" id="IPR036513">
    <property type="entry name" value="STAS_dom_sf"/>
</dbReference>
<name>A0ABX8U430_9ACTN</name>
<dbReference type="PROSITE" id="PS50801">
    <property type="entry name" value="STAS"/>
    <property type="match status" value="1"/>
</dbReference>
<gene>
    <name evidence="4" type="ORF">Nocox_23875</name>
</gene>
<dbReference type="EMBL" id="CP068985">
    <property type="protein sequence ID" value="QYC42378.1"/>
    <property type="molecule type" value="Genomic_DNA"/>
</dbReference>
<accession>A0ABX8U430</accession>
<organism evidence="4 5">
    <name type="scientific">Nonomuraea coxensis DSM 45129</name>
    <dbReference type="NCBI Taxonomy" id="1122611"/>
    <lineage>
        <taxon>Bacteria</taxon>
        <taxon>Bacillati</taxon>
        <taxon>Actinomycetota</taxon>
        <taxon>Actinomycetes</taxon>
        <taxon>Streptosporangiales</taxon>
        <taxon>Streptosporangiaceae</taxon>
        <taxon>Nonomuraea</taxon>
    </lineage>
</organism>
<dbReference type="PANTHER" id="PTHR33495:SF2">
    <property type="entry name" value="ANTI-SIGMA FACTOR ANTAGONIST TM_1081-RELATED"/>
    <property type="match status" value="1"/>
</dbReference>
<dbReference type="SUPFAM" id="SSF52091">
    <property type="entry name" value="SpoIIaa-like"/>
    <property type="match status" value="1"/>
</dbReference>
<dbReference type="Proteomes" id="UP000824681">
    <property type="component" value="Chromosome"/>
</dbReference>
<dbReference type="Gene3D" id="3.30.750.24">
    <property type="entry name" value="STAS domain"/>
    <property type="match status" value="1"/>
</dbReference>
<evidence type="ECO:0000256" key="2">
    <source>
        <dbReference type="RuleBase" id="RU003749"/>
    </source>
</evidence>
<dbReference type="InterPro" id="IPR003658">
    <property type="entry name" value="Anti-sigma_ant"/>
</dbReference>
<evidence type="ECO:0000259" key="3">
    <source>
        <dbReference type="PROSITE" id="PS50801"/>
    </source>
</evidence>
<dbReference type="NCBIfam" id="TIGR00377">
    <property type="entry name" value="ant_ant_sig"/>
    <property type="match status" value="1"/>
</dbReference>
<keyword evidence="5" id="KW-1185">Reference proteome</keyword>
<dbReference type="RefSeq" id="WP_020540267.1">
    <property type="nucleotide sequence ID" value="NZ_CP068985.1"/>
</dbReference>
<evidence type="ECO:0000313" key="5">
    <source>
        <dbReference type="Proteomes" id="UP000824681"/>
    </source>
</evidence>
<proteinExistence type="inferred from homology"/>
<dbReference type="Pfam" id="PF01740">
    <property type="entry name" value="STAS"/>
    <property type="match status" value="1"/>
</dbReference>
<protein>
    <recommendedName>
        <fullName evidence="2">Anti-sigma factor antagonist</fullName>
    </recommendedName>
</protein>